<evidence type="ECO:0000313" key="8">
    <source>
        <dbReference type="Proteomes" id="UP000291151"/>
    </source>
</evidence>
<dbReference type="InterPro" id="IPR012318">
    <property type="entry name" value="HTH_CRP"/>
</dbReference>
<dbReference type="InterPro" id="IPR050397">
    <property type="entry name" value="Env_Response_Regulators"/>
</dbReference>
<keyword evidence="4" id="KW-0804">Transcription</keyword>
<dbReference type="SUPFAM" id="SSF46785">
    <property type="entry name" value="Winged helix' DNA-binding domain"/>
    <property type="match status" value="1"/>
</dbReference>
<evidence type="ECO:0000256" key="1">
    <source>
        <dbReference type="ARBA" id="ARBA00023015"/>
    </source>
</evidence>
<sequence length="231" mass="26287">MVLIEKVPMNFQTLFEKHGLQVKVEKGNHIFQEGENANELYLILKGSVQINKETENGKELTLRICGPNSLIGECAVFGSPVIHTMSAKALINTELLSIKKDNLEMLLTEQPTLMIEYIRWLQTEHMKTQSILRDIVLHGKKGALYSTLIRLANTYGKLDDNNDIHININLTNTDLANLCSTSREMVNRMLNDLKKQGIISFEKSIITIHDLDYLKKEICCEDCPLTICRID</sequence>
<feature type="domain" description="Cyclic nucleotide-binding" evidence="5">
    <location>
        <begin position="24"/>
        <end position="107"/>
    </location>
</feature>
<name>A0A4P6UV08_9BACL</name>
<dbReference type="AlphaFoldDB" id="A0A4P6UV08"/>
<feature type="domain" description="HTH crp-type" evidence="6">
    <location>
        <begin position="138"/>
        <end position="212"/>
    </location>
</feature>
<gene>
    <name evidence="7" type="ORF">DKZ56_05880</name>
</gene>
<dbReference type="SUPFAM" id="SSF51206">
    <property type="entry name" value="cAMP-binding domain-like"/>
    <property type="match status" value="1"/>
</dbReference>
<evidence type="ECO:0000259" key="5">
    <source>
        <dbReference type="PROSITE" id="PS50042"/>
    </source>
</evidence>
<keyword evidence="2" id="KW-0238">DNA-binding</keyword>
<dbReference type="SMART" id="SM00100">
    <property type="entry name" value="cNMP"/>
    <property type="match status" value="1"/>
</dbReference>
<evidence type="ECO:0000259" key="6">
    <source>
        <dbReference type="PROSITE" id="PS51063"/>
    </source>
</evidence>
<dbReference type="Gene3D" id="2.60.120.10">
    <property type="entry name" value="Jelly Rolls"/>
    <property type="match status" value="1"/>
</dbReference>
<keyword evidence="8" id="KW-1185">Reference proteome</keyword>
<dbReference type="EMBL" id="CP036528">
    <property type="protein sequence ID" value="QBK25422.1"/>
    <property type="molecule type" value="Genomic_DNA"/>
</dbReference>
<dbReference type="InterPro" id="IPR036388">
    <property type="entry name" value="WH-like_DNA-bd_sf"/>
</dbReference>
<dbReference type="GO" id="GO:0003677">
    <property type="term" value="F:DNA binding"/>
    <property type="evidence" value="ECO:0007669"/>
    <property type="project" value="UniProtKB-KW"/>
</dbReference>
<dbReference type="InterPro" id="IPR018490">
    <property type="entry name" value="cNMP-bd_dom_sf"/>
</dbReference>
<dbReference type="PROSITE" id="PS51063">
    <property type="entry name" value="HTH_CRP_2"/>
    <property type="match status" value="1"/>
</dbReference>
<dbReference type="InterPro" id="IPR014710">
    <property type="entry name" value="RmlC-like_jellyroll"/>
</dbReference>
<keyword evidence="3" id="KW-0010">Activator</keyword>
<dbReference type="SMART" id="SM00419">
    <property type="entry name" value="HTH_CRP"/>
    <property type="match status" value="1"/>
</dbReference>
<dbReference type="Proteomes" id="UP000291151">
    <property type="component" value="Chromosome"/>
</dbReference>
<dbReference type="Gene3D" id="1.10.10.10">
    <property type="entry name" value="Winged helix-like DNA-binding domain superfamily/Winged helix DNA-binding domain"/>
    <property type="match status" value="1"/>
</dbReference>
<evidence type="ECO:0000256" key="2">
    <source>
        <dbReference type="ARBA" id="ARBA00023125"/>
    </source>
</evidence>
<dbReference type="PANTHER" id="PTHR24567:SF74">
    <property type="entry name" value="HTH-TYPE TRANSCRIPTIONAL REGULATOR ARCR"/>
    <property type="match status" value="1"/>
</dbReference>
<dbReference type="PROSITE" id="PS50042">
    <property type="entry name" value="CNMP_BINDING_3"/>
    <property type="match status" value="1"/>
</dbReference>
<dbReference type="CDD" id="cd00038">
    <property type="entry name" value="CAP_ED"/>
    <property type="match status" value="1"/>
</dbReference>
<reference evidence="7 8" key="1">
    <citation type="submission" date="2019-02" db="EMBL/GenBank/DDBJ databases">
        <title>Ureibacillus thermophilus.</title>
        <authorList>
            <person name="Sunny J.S."/>
            <person name="Natarajan A."/>
            <person name="Saleena L.M."/>
        </authorList>
    </citation>
    <scope>NUCLEOTIDE SEQUENCE [LARGE SCALE GENOMIC DNA]</scope>
    <source>
        <strain evidence="7 8">LM102</strain>
    </source>
</reference>
<evidence type="ECO:0000313" key="7">
    <source>
        <dbReference type="EMBL" id="QBK25422.1"/>
    </source>
</evidence>
<dbReference type="Pfam" id="PF13545">
    <property type="entry name" value="HTH_Crp_2"/>
    <property type="match status" value="1"/>
</dbReference>
<protein>
    <submittedName>
        <fullName evidence="7">Crp/Fnr family transcriptional regulator</fullName>
    </submittedName>
</protein>
<dbReference type="KEGG" id="uth:DKZ56_05880"/>
<dbReference type="RefSeq" id="WP_208651810.1">
    <property type="nucleotide sequence ID" value="NZ_CP036528.1"/>
</dbReference>
<dbReference type="PANTHER" id="PTHR24567">
    <property type="entry name" value="CRP FAMILY TRANSCRIPTIONAL REGULATORY PROTEIN"/>
    <property type="match status" value="1"/>
</dbReference>
<dbReference type="InterPro" id="IPR036390">
    <property type="entry name" value="WH_DNA-bd_sf"/>
</dbReference>
<dbReference type="InterPro" id="IPR000595">
    <property type="entry name" value="cNMP-bd_dom"/>
</dbReference>
<evidence type="ECO:0000256" key="4">
    <source>
        <dbReference type="ARBA" id="ARBA00023163"/>
    </source>
</evidence>
<keyword evidence="1" id="KW-0805">Transcription regulation</keyword>
<dbReference type="Pfam" id="PF00027">
    <property type="entry name" value="cNMP_binding"/>
    <property type="match status" value="1"/>
</dbReference>
<accession>A0A4P6UV08</accession>
<evidence type="ECO:0000256" key="3">
    <source>
        <dbReference type="ARBA" id="ARBA00023159"/>
    </source>
</evidence>
<dbReference type="GO" id="GO:0003700">
    <property type="term" value="F:DNA-binding transcription factor activity"/>
    <property type="evidence" value="ECO:0007669"/>
    <property type="project" value="TreeGrafter"/>
</dbReference>
<proteinExistence type="predicted"/>
<organism evidence="7 8">
    <name type="scientific">Ureibacillus thermophilus</name>
    <dbReference type="NCBI Taxonomy" id="367743"/>
    <lineage>
        <taxon>Bacteria</taxon>
        <taxon>Bacillati</taxon>
        <taxon>Bacillota</taxon>
        <taxon>Bacilli</taxon>
        <taxon>Bacillales</taxon>
        <taxon>Caryophanaceae</taxon>
        <taxon>Ureibacillus</taxon>
    </lineage>
</organism>
<dbReference type="GO" id="GO:0005829">
    <property type="term" value="C:cytosol"/>
    <property type="evidence" value="ECO:0007669"/>
    <property type="project" value="TreeGrafter"/>
</dbReference>